<feature type="transmembrane region" description="Helical" evidence="1">
    <location>
        <begin position="20"/>
        <end position="45"/>
    </location>
</feature>
<feature type="transmembrane region" description="Helical" evidence="1">
    <location>
        <begin position="171"/>
        <end position="193"/>
    </location>
</feature>
<dbReference type="PANTHER" id="PTHR37577">
    <property type="entry name" value="INTEGRAL MEMBRANE PROTEIN"/>
    <property type="match status" value="1"/>
</dbReference>
<dbReference type="PANTHER" id="PTHR37577:SF1">
    <property type="entry name" value="INTEGRAL MEMBRANE PROTEIN"/>
    <property type="match status" value="1"/>
</dbReference>
<name>A0A8H3G1A9_9LECA</name>
<evidence type="ECO:0000313" key="2">
    <source>
        <dbReference type="EMBL" id="CAF9931311.1"/>
    </source>
</evidence>
<comment type="caution">
    <text evidence="2">The sequence shown here is derived from an EMBL/GenBank/DDBJ whole genome shotgun (WGS) entry which is preliminary data.</text>
</comment>
<organism evidence="2 3">
    <name type="scientific">Gomphillus americanus</name>
    <dbReference type="NCBI Taxonomy" id="1940652"/>
    <lineage>
        <taxon>Eukaryota</taxon>
        <taxon>Fungi</taxon>
        <taxon>Dikarya</taxon>
        <taxon>Ascomycota</taxon>
        <taxon>Pezizomycotina</taxon>
        <taxon>Lecanoromycetes</taxon>
        <taxon>OSLEUM clade</taxon>
        <taxon>Ostropomycetidae</taxon>
        <taxon>Ostropales</taxon>
        <taxon>Graphidaceae</taxon>
        <taxon>Gomphilloideae</taxon>
        <taxon>Gomphillus</taxon>
    </lineage>
</organism>
<dbReference type="AlphaFoldDB" id="A0A8H3G1A9"/>
<dbReference type="InterPro" id="IPR053018">
    <property type="entry name" value="Elsinochrome_Biosynth-Asso"/>
</dbReference>
<reference evidence="2" key="1">
    <citation type="submission" date="2021-03" db="EMBL/GenBank/DDBJ databases">
        <authorList>
            <person name="Tagirdzhanova G."/>
        </authorList>
    </citation>
    <scope>NUCLEOTIDE SEQUENCE</scope>
</reference>
<accession>A0A8H3G1A9</accession>
<keyword evidence="1" id="KW-1133">Transmembrane helix</keyword>
<feature type="transmembrane region" description="Helical" evidence="1">
    <location>
        <begin position="220"/>
        <end position="239"/>
    </location>
</feature>
<feature type="transmembrane region" description="Helical" evidence="1">
    <location>
        <begin position="288"/>
        <end position="307"/>
    </location>
</feature>
<feature type="transmembrane region" description="Helical" evidence="1">
    <location>
        <begin position="319"/>
        <end position="337"/>
    </location>
</feature>
<keyword evidence="3" id="KW-1185">Reference proteome</keyword>
<feature type="transmembrane region" description="Helical" evidence="1">
    <location>
        <begin position="357"/>
        <end position="376"/>
    </location>
</feature>
<proteinExistence type="predicted"/>
<dbReference type="Proteomes" id="UP000664169">
    <property type="component" value="Unassembled WGS sequence"/>
</dbReference>
<evidence type="ECO:0000256" key="1">
    <source>
        <dbReference type="SAM" id="Phobius"/>
    </source>
</evidence>
<dbReference type="EMBL" id="CAJPDQ010000038">
    <property type="protein sequence ID" value="CAF9931311.1"/>
    <property type="molecule type" value="Genomic_DNA"/>
</dbReference>
<keyword evidence="1" id="KW-0472">Membrane</keyword>
<dbReference type="OrthoDB" id="5427664at2759"/>
<gene>
    <name evidence="2" type="ORF">GOMPHAMPRED_005877</name>
</gene>
<keyword evidence="1" id="KW-0812">Transmembrane</keyword>
<sequence>MDDLSLCNATIPADPDVAGLGIIISFTLTAWITILVAIVPVLAILQDDFSRIPFLGTRLGQWLSDYRIPQRAVDASEEILRGLCDVQLLTGLSIVIAGLATMKSSTYYHQQMVISFWWLTLNSFWVARIELDPLVDRGLKDLRRGSETSHTISKDPRERHTLYDGSSKRSIARLVAVILSVVLGIFYQSWILVKQKDGWDSENGNNCFIYHDYSDSWGATWIWIGGLVLYTVTLLLVIFPRTRKRVSWWLALQKEYQQKLWDEFQAIVNLQIGQDPQLSRAMISFQQTVRIVLATALFAASAVFWLGQQFLAVVSYGDGWYPILLLAFAGFAGWTTWDIADYKRSNRDLVDAVETSWGFGQVLPITLLLGLALQFLDAFDSEP</sequence>
<evidence type="ECO:0000313" key="3">
    <source>
        <dbReference type="Proteomes" id="UP000664169"/>
    </source>
</evidence>
<protein>
    <submittedName>
        <fullName evidence="2">Uncharacterized protein</fullName>
    </submittedName>
</protein>